<evidence type="ECO:0000256" key="2">
    <source>
        <dbReference type="ARBA" id="ARBA00023043"/>
    </source>
</evidence>
<dbReference type="InterPro" id="IPR051631">
    <property type="entry name" value="Ankyrin-KH/SAM_domain"/>
</dbReference>
<dbReference type="PANTHER" id="PTHR23206:SF8">
    <property type="entry name" value="ANKYRIN REPEAT AND KH DOMAIN-CONTAINING 1"/>
    <property type="match status" value="1"/>
</dbReference>
<dbReference type="InterPro" id="IPR056884">
    <property type="entry name" value="NPHP3-like_N"/>
</dbReference>
<feature type="repeat" description="ANK" evidence="3">
    <location>
        <begin position="412"/>
        <end position="444"/>
    </location>
</feature>
<dbReference type="Pfam" id="PF12796">
    <property type="entry name" value="Ank_2"/>
    <property type="match status" value="1"/>
</dbReference>
<dbReference type="Gene3D" id="1.25.40.20">
    <property type="entry name" value="Ankyrin repeat-containing domain"/>
    <property type="match status" value="1"/>
</dbReference>
<dbReference type="InterPro" id="IPR036770">
    <property type="entry name" value="Ankyrin_rpt-contain_sf"/>
</dbReference>
<proteinExistence type="predicted"/>
<dbReference type="Pfam" id="PF24883">
    <property type="entry name" value="NPHP3_N"/>
    <property type="match status" value="1"/>
</dbReference>
<dbReference type="PROSITE" id="PS50088">
    <property type="entry name" value="ANK_REPEAT"/>
    <property type="match status" value="1"/>
</dbReference>
<evidence type="ECO:0000259" key="5">
    <source>
        <dbReference type="Pfam" id="PF24883"/>
    </source>
</evidence>
<dbReference type="InterPro" id="IPR027417">
    <property type="entry name" value="P-loop_NTPase"/>
</dbReference>
<gene>
    <name evidence="6" type="ORF">KCV03_g4273</name>
</gene>
<comment type="caution">
    <text evidence="6">The sequence shown here is derived from an EMBL/GenBank/DDBJ whole genome shotgun (WGS) entry which is preliminary data.</text>
</comment>
<keyword evidence="1" id="KW-0677">Repeat</keyword>
<evidence type="ECO:0000313" key="7">
    <source>
        <dbReference type="Proteomes" id="UP000767238"/>
    </source>
</evidence>
<sequence>MIEGLEILSRVVARYSIFEALYLGSTTPAQVQLKDGLVRLYAAVLSYLCKARKYYNRSITKRIVVNTFRPPELDKALTVVFEEEASVRRQADLIETERQTEGLLLVKDVGVTAKQVELRIEDLLNSQQKLEAQLKKLEAPFHGTSGSGKTKLVAIFLENLKKTTRSLANAAPFAYFYYSRALAEPERADPCEILRSIIKQLSQSQSGILQPTVDSFEQKRLEAESDGLPPSTLMLSECTDLLLQLVNATPVTILIDALEVDKGMDTLRLTHPSVREYLETLPQFSKNEMSSVIAERCLAANINHRGTRLDKLANYAIIYWALHCENATGAPRLSGSLSEFLFDRDHFSDWVDILDTKLTDVDINSDLAKKLHAIQSNPPSPLFVLSCFGLFRLLDDTRLETSISNWHQCNLSGASALYIAARWEHLDAVKYLVRLGLNVNNIEGQFGHALQASAFAGHHQIAAFLMDNGATMSGPGETFDEVYAAISSGNAEIASMILEKGYKSSFQQKFEECLNLAAFEGHADLILSMLQGINFEFSPKQTHDVLQVALYGRNERKANLWIDGYGDINVQIRYFENALHAAICGGSFSLVKRVHAQGADLCARGRFGYALRAAVALGH</sequence>
<evidence type="ECO:0000313" key="6">
    <source>
        <dbReference type="EMBL" id="KAH0223460.1"/>
    </source>
</evidence>
<feature type="coiled-coil region" evidence="4">
    <location>
        <begin position="113"/>
        <end position="140"/>
    </location>
</feature>
<dbReference type="InterPro" id="IPR002110">
    <property type="entry name" value="Ankyrin_rpt"/>
</dbReference>
<dbReference type="PANTHER" id="PTHR23206">
    <property type="entry name" value="MASK PROTEIN"/>
    <property type="match status" value="1"/>
</dbReference>
<dbReference type="OrthoDB" id="3942589at2759"/>
<reference evidence="6" key="1">
    <citation type="journal article" date="2021" name="J Fungi (Basel)">
        <title>Virulence traits and population genomics of the black yeast Aureobasidium melanogenum.</title>
        <authorList>
            <person name="Cernosa A."/>
            <person name="Sun X."/>
            <person name="Gostincar C."/>
            <person name="Fang C."/>
            <person name="Gunde-Cimerman N."/>
            <person name="Song Z."/>
        </authorList>
    </citation>
    <scope>NUCLEOTIDE SEQUENCE</scope>
    <source>
        <strain evidence="6">EXF-8016</strain>
    </source>
</reference>
<accession>A0A9P8GHW3</accession>
<dbReference type="EMBL" id="JAHFYH010000025">
    <property type="protein sequence ID" value="KAH0223460.1"/>
    <property type="molecule type" value="Genomic_DNA"/>
</dbReference>
<keyword evidence="2 3" id="KW-0040">ANK repeat</keyword>
<feature type="domain" description="Nephrocystin 3-like N-terminal" evidence="5">
    <location>
        <begin position="141"/>
        <end position="258"/>
    </location>
</feature>
<dbReference type="SMART" id="SM00248">
    <property type="entry name" value="ANK"/>
    <property type="match status" value="5"/>
</dbReference>
<dbReference type="Proteomes" id="UP000767238">
    <property type="component" value="Unassembled WGS sequence"/>
</dbReference>
<dbReference type="AlphaFoldDB" id="A0A9P8GHW3"/>
<evidence type="ECO:0000256" key="3">
    <source>
        <dbReference type="PROSITE-ProRule" id="PRU00023"/>
    </source>
</evidence>
<dbReference type="Gene3D" id="3.40.50.300">
    <property type="entry name" value="P-loop containing nucleotide triphosphate hydrolases"/>
    <property type="match status" value="1"/>
</dbReference>
<evidence type="ECO:0000256" key="1">
    <source>
        <dbReference type="ARBA" id="ARBA00022737"/>
    </source>
</evidence>
<dbReference type="SUPFAM" id="SSF48403">
    <property type="entry name" value="Ankyrin repeat"/>
    <property type="match status" value="1"/>
</dbReference>
<keyword evidence="4" id="KW-0175">Coiled coil</keyword>
<name>A0A9P8GHW3_AURME</name>
<dbReference type="PROSITE" id="PS50297">
    <property type="entry name" value="ANK_REP_REGION"/>
    <property type="match status" value="1"/>
</dbReference>
<reference evidence="6" key="2">
    <citation type="submission" date="2021-08" db="EMBL/GenBank/DDBJ databases">
        <authorList>
            <person name="Gostincar C."/>
            <person name="Sun X."/>
            <person name="Song Z."/>
            <person name="Gunde-Cimerman N."/>
        </authorList>
    </citation>
    <scope>NUCLEOTIDE SEQUENCE</scope>
    <source>
        <strain evidence="6">EXF-8016</strain>
    </source>
</reference>
<protein>
    <recommendedName>
        <fullName evidence="5">Nephrocystin 3-like N-terminal domain-containing protein</fullName>
    </recommendedName>
</protein>
<feature type="non-terminal residue" evidence="6">
    <location>
        <position position="1"/>
    </location>
</feature>
<evidence type="ECO:0000256" key="4">
    <source>
        <dbReference type="SAM" id="Coils"/>
    </source>
</evidence>
<organism evidence="6 7">
    <name type="scientific">Aureobasidium melanogenum</name>
    <name type="common">Aureobasidium pullulans var. melanogenum</name>
    <dbReference type="NCBI Taxonomy" id="46634"/>
    <lineage>
        <taxon>Eukaryota</taxon>
        <taxon>Fungi</taxon>
        <taxon>Dikarya</taxon>
        <taxon>Ascomycota</taxon>
        <taxon>Pezizomycotina</taxon>
        <taxon>Dothideomycetes</taxon>
        <taxon>Dothideomycetidae</taxon>
        <taxon>Dothideales</taxon>
        <taxon>Saccotheciaceae</taxon>
        <taxon>Aureobasidium</taxon>
    </lineage>
</organism>